<comment type="caution">
    <text evidence="1">The sequence shown here is derived from an EMBL/GenBank/DDBJ whole genome shotgun (WGS) entry which is preliminary data.</text>
</comment>
<reference evidence="1" key="1">
    <citation type="journal article" date="2023" name="G3 (Bethesda)">
        <title>Whole genome assemblies of Zophobas morio and Tenebrio molitor.</title>
        <authorList>
            <person name="Kaur S."/>
            <person name="Stinson S.A."/>
            <person name="diCenzo G.C."/>
        </authorList>
    </citation>
    <scope>NUCLEOTIDE SEQUENCE</scope>
    <source>
        <strain evidence="1">QUZm001</strain>
    </source>
</reference>
<dbReference type="EMBL" id="JALNTZ010000012">
    <property type="protein sequence ID" value="KAJ3639220.1"/>
    <property type="molecule type" value="Genomic_DNA"/>
</dbReference>
<accession>A0AA38HKF0</accession>
<name>A0AA38HKF0_9CUCU</name>
<dbReference type="AlphaFoldDB" id="A0AA38HKF0"/>
<evidence type="ECO:0000313" key="1">
    <source>
        <dbReference type="EMBL" id="KAJ3639220.1"/>
    </source>
</evidence>
<protein>
    <submittedName>
        <fullName evidence="1">Uncharacterized protein</fullName>
    </submittedName>
</protein>
<proteinExistence type="predicted"/>
<keyword evidence="2" id="KW-1185">Reference proteome</keyword>
<organism evidence="1 2">
    <name type="scientific">Zophobas morio</name>
    <dbReference type="NCBI Taxonomy" id="2755281"/>
    <lineage>
        <taxon>Eukaryota</taxon>
        <taxon>Metazoa</taxon>
        <taxon>Ecdysozoa</taxon>
        <taxon>Arthropoda</taxon>
        <taxon>Hexapoda</taxon>
        <taxon>Insecta</taxon>
        <taxon>Pterygota</taxon>
        <taxon>Neoptera</taxon>
        <taxon>Endopterygota</taxon>
        <taxon>Coleoptera</taxon>
        <taxon>Polyphaga</taxon>
        <taxon>Cucujiformia</taxon>
        <taxon>Tenebrionidae</taxon>
        <taxon>Zophobas</taxon>
    </lineage>
</organism>
<gene>
    <name evidence="1" type="ORF">Zmor_004088</name>
</gene>
<evidence type="ECO:0000313" key="2">
    <source>
        <dbReference type="Proteomes" id="UP001168821"/>
    </source>
</evidence>
<dbReference type="Proteomes" id="UP001168821">
    <property type="component" value="Unassembled WGS sequence"/>
</dbReference>
<sequence>MAATQRPSRYRLPQYGVLFPPSFVCKSCGRIRGGKSGTTAPLVFGTPLVSSVGRVGRCGGLRDFYGLPMRFSVLLPKRNKQHSTSRRKKSYKKKKKPKTWLSVAKENLVYTGSRKGVLLTVLSLTLTPGVTFPGCRSPNVTTLYFVCQPPTVTRFFLNTIPSDELRKFLIRRPIALSLLQTPLVHRSLSLAPHSLLSRQPLIFES</sequence>